<dbReference type="RefSeq" id="WP_120677731.1">
    <property type="nucleotide sequence ID" value="NZ_RBAL01000004.1"/>
</dbReference>
<protein>
    <submittedName>
        <fullName evidence="1">Lantibiotic dehydratase</fullName>
    </submittedName>
</protein>
<dbReference type="Proteomes" id="UP000272474">
    <property type="component" value="Unassembled WGS sequence"/>
</dbReference>
<keyword evidence="2" id="KW-1185">Reference proteome</keyword>
<dbReference type="OrthoDB" id="8428173at2"/>
<evidence type="ECO:0000313" key="2">
    <source>
        <dbReference type="Proteomes" id="UP000272474"/>
    </source>
</evidence>
<name>A0A3A9Z6X8_9ACTN</name>
<proteinExistence type="predicted"/>
<evidence type="ECO:0000313" key="1">
    <source>
        <dbReference type="EMBL" id="RKN43990.1"/>
    </source>
</evidence>
<dbReference type="EMBL" id="RBAL01000004">
    <property type="protein sequence ID" value="RKN43990.1"/>
    <property type="molecule type" value="Genomic_DNA"/>
</dbReference>
<gene>
    <name evidence="1" type="ORF">D7294_09945</name>
</gene>
<dbReference type="AlphaFoldDB" id="A0A3A9Z6X8"/>
<comment type="caution">
    <text evidence="1">The sequence shown here is derived from an EMBL/GenBank/DDBJ whole genome shotgun (WGS) entry which is preliminary data.</text>
</comment>
<accession>A0A3A9Z6X8</accession>
<reference evidence="1 2" key="1">
    <citation type="journal article" date="2014" name="Int. J. Syst. Evol. Microbiol.">
        <title>Streptomyces hoynatensis sp. nov., isolated from deep marine sediment.</title>
        <authorList>
            <person name="Veyisoglu A."/>
            <person name="Sahin N."/>
        </authorList>
    </citation>
    <scope>NUCLEOTIDE SEQUENCE [LARGE SCALE GENOMIC DNA]</scope>
    <source>
        <strain evidence="1 2">KCTC 29097</strain>
    </source>
</reference>
<organism evidence="1 2">
    <name type="scientific">Streptomyces hoynatensis</name>
    <dbReference type="NCBI Taxonomy" id="1141874"/>
    <lineage>
        <taxon>Bacteria</taxon>
        <taxon>Bacillati</taxon>
        <taxon>Actinomycetota</taxon>
        <taxon>Actinomycetes</taxon>
        <taxon>Kitasatosporales</taxon>
        <taxon>Streptomycetaceae</taxon>
        <taxon>Streptomyces</taxon>
    </lineage>
</organism>
<sequence>MTGEAVLSGRTRTPGGTLRYALHPVLLLRPTGFDVGPLSRLGGPTPLRDAPDAAEEEVRAEYERALERAVAATRAAFTPRMREAVSLSGPSFYRLAFGPGRTLVTDEPWAAMNSGARGRMRTAHRYLRRLLAKTETVSFYGPVLVASFDPFLDQPLRVGEPGPEECTLRLSHWVVRDLAQSLRRTRPAGDRAWARDPLWRREGGDLRCVLTGRRIPLGEEAALVWEALAGPLTPRQLAGRCGAPRAVAAALARLAPALRPWPQPASTETHGVRWLREQHPDSPLVAELEALLGTAAQASWPASLQARQRVRERVARAGCATERAGGSHYADRDVVNEDRSSPFTGRVAFGAPAARSLLGALEAVLPVMTLAALLAQADAREAVVRATGGRRVGLVELVAREVPPVTERREALSRVLAACVDGVGGEEGEDRGEPGGVDELRLDPEELAARLAPLWSRLRPAEGEQWACWPGFDLMVAGGPPGGGQWVLSECHDDSSTIVGGFTADARPGGTRDFLDFCARLPGWLDTGRMATVVGRRRNRHITPELPGLSIELSGVSAKPPEQVVPACAVEVAADGASVLHGGRRYQLYPGDLGSVVARALSLPCLVPVDFAPGRRRAPRVVLGGMVVQRRRWRLPLPPLGRGLAGWRAARVWQRAEGMPDQVFLRHPRETKPLLVDFTDPLGVDDLCRLPGAEVTCSEVLPGLRDTWWNVGARQPAELRVPVFVRWEPADAALAG</sequence>